<accession>A0AAD6V067</accession>
<evidence type="ECO:0000313" key="3">
    <source>
        <dbReference type="EMBL" id="KAJ7199368.1"/>
    </source>
</evidence>
<feature type="chain" id="PRO_5042187823" description="Hydrophobin" evidence="2">
    <location>
        <begin position="22"/>
        <end position="226"/>
    </location>
</feature>
<proteinExistence type="predicted"/>
<evidence type="ECO:0000313" key="4">
    <source>
        <dbReference type="Proteomes" id="UP001219525"/>
    </source>
</evidence>
<gene>
    <name evidence="3" type="ORF">GGX14DRAFT_661817</name>
</gene>
<name>A0AAD6V067_9AGAR</name>
<comment type="caution">
    <text evidence="3">The sequence shown here is derived from an EMBL/GenBank/DDBJ whole genome shotgun (WGS) entry which is preliminary data.</text>
</comment>
<feature type="region of interest" description="Disordered" evidence="1">
    <location>
        <begin position="159"/>
        <end position="184"/>
    </location>
</feature>
<protein>
    <recommendedName>
        <fullName evidence="5">Hydrophobin</fullName>
    </recommendedName>
</protein>
<evidence type="ECO:0000256" key="1">
    <source>
        <dbReference type="SAM" id="MobiDB-lite"/>
    </source>
</evidence>
<evidence type="ECO:0000256" key="2">
    <source>
        <dbReference type="SAM" id="SignalP"/>
    </source>
</evidence>
<organism evidence="3 4">
    <name type="scientific">Mycena pura</name>
    <dbReference type="NCBI Taxonomy" id="153505"/>
    <lineage>
        <taxon>Eukaryota</taxon>
        <taxon>Fungi</taxon>
        <taxon>Dikarya</taxon>
        <taxon>Basidiomycota</taxon>
        <taxon>Agaricomycotina</taxon>
        <taxon>Agaricomycetes</taxon>
        <taxon>Agaricomycetidae</taxon>
        <taxon>Agaricales</taxon>
        <taxon>Marasmiineae</taxon>
        <taxon>Mycenaceae</taxon>
        <taxon>Mycena</taxon>
    </lineage>
</organism>
<reference evidence="3" key="1">
    <citation type="submission" date="2023-03" db="EMBL/GenBank/DDBJ databases">
        <title>Massive genome expansion in bonnet fungi (Mycena s.s.) driven by repeated elements and novel gene families across ecological guilds.</title>
        <authorList>
            <consortium name="Lawrence Berkeley National Laboratory"/>
            <person name="Harder C.B."/>
            <person name="Miyauchi S."/>
            <person name="Viragh M."/>
            <person name="Kuo A."/>
            <person name="Thoen E."/>
            <person name="Andreopoulos B."/>
            <person name="Lu D."/>
            <person name="Skrede I."/>
            <person name="Drula E."/>
            <person name="Henrissat B."/>
            <person name="Morin E."/>
            <person name="Kohler A."/>
            <person name="Barry K."/>
            <person name="LaButti K."/>
            <person name="Morin E."/>
            <person name="Salamov A."/>
            <person name="Lipzen A."/>
            <person name="Mereny Z."/>
            <person name="Hegedus B."/>
            <person name="Baldrian P."/>
            <person name="Stursova M."/>
            <person name="Weitz H."/>
            <person name="Taylor A."/>
            <person name="Grigoriev I.V."/>
            <person name="Nagy L.G."/>
            <person name="Martin F."/>
            <person name="Kauserud H."/>
        </authorList>
    </citation>
    <scope>NUCLEOTIDE SEQUENCE</scope>
    <source>
        <strain evidence="3">9144</strain>
    </source>
</reference>
<evidence type="ECO:0008006" key="5">
    <source>
        <dbReference type="Google" id="ProtNLM"/>
    </source>
</evidence>
<keyword evidence="4" id="KW-1185">Reference proteome</keyword>
<keyword evidence="2" id="KW-0732">Signal</keyword>
<dbReference type="EMBL" id="JARJCW010000068">
    <property type="protein sequence ID" value="KAJ7199368.1"/>
    <property type="molecule type" value="Genomic_DNA"/>
</dbReference>
<sequence length="226" mass="24993">MFSFNLKVLFAVSALIAATAAQTTVCCQEVEDLSFIPGLALGGPTTVGINCSADLTTCISMRGQGRFSPRYTAQKDRPTYYRIFSAGLRLKRRLLYDPWVARRSPGLHAAWTDAAPAQHAAAPTCVLRYGWGLRVLGVLRSPFFSPSIHSIPTRRALREHGEQRRLTRRHRRGQCAGNPELRGDQVRPRRCRNEHAPAYAALADLRTALDVGAHGCVSSITIYVYV</sequence>
<feature type="signal peptide" evidence="2">
    <location>
        <begin position="1"/>
        <end position="21"/>
    </location>
</feature>
<dbReference type="AlphaFoldDB" id="A0AAD6V067"/>
<dbReference type="Proteomes" id="UP001219525">
    <property type="component" value="Unassembled WGS sequence"/>
</dbReference>